<dbReference type="EMBL" id="PDUG01000005">
    <property type="protein sequence ID" value="PIC29144.1"/>
    <property type="molecule type" value="Genomic_DNA"/>
</dbReference>
<reference evidence="3" key="1">
    <citation type="submission" date="2017-10" db="EMBL/GenBank/DDBJ databases">
        <title>Rapid genome shrinkage in a self-fertile nematode reveals novel sperm competition proteins.</title>
        <authorList>
            <person name="Yin D."/>
            <person name="Schwarz E.M."/>
            <person name="Thomas C.G."/>
            <person name="Felde R.L."/>
            <person name="Korf I.F."/>
            <person name="Cutter A.D."/>
            <person name="Schartner C.M."/>
            <person name="Ralston E.J."/>
            <person name="Meyer B.J."/>
            <person name="Haag E.S."/>
        </authorList>
    </citation>
    <scope>NUCLEOTIDE SEQUENCE [LARGE SCALE GENOMIC DNA]</scope>
    <source>
        <strain evidence="3">JU1422</strain>
    </source>
</reference>
<sequence>MPDVPMNLILGNVGPSAIFSLRKVCRSLRDFIDETIPELHLNAINIFLGNKKITIHLFHHLETLHISYMIQGNGYKTSVLVGNRDNRKEKLIENVHYMEGF</sequence>
<keyword evidence="3" id="KW-1185">Reference proteome</keyword>
<dbReference type="Pfam" id="PF00646">
    <property type="entry name" value="F-box"/>
    <property type="match status" value="1"/>
</dbReference>
<evidence type="ECO:0000313" key="2">
    <source>
        <dbReference type="EMBL" id="PIC29144.1"/>
    </source>
</evidence>
<dbReference type="InterPro" id="IPR001810">
    <property type="entry name" value="F-box_dom"/>
</dbReference>
<evidence type="ECO:0000313" key="3">
    <source>
        <dbReference type="Proteomes" id="UP000230233"/>
    </source>
</evidence>
<dbReference type="Proteomes" id="UP000230233">
    <property type="component" value="Chromosome V"/>
</dbReference>
<protein>
    <recommendedName>
        <fullName evidence="1">F-box domain-containing protein</fullName>
    </recommendedName>
</protein>
<comment type="caution">
    <text evidence="2">The sequence shown here is derived from an EMBL/GenBank/DDBJ whole genome shotgun (WGS) entry which is preliminary data.</text>
</comment>
<evidence type="ECO:0000259" key="1">
    <source>
        <dbReference type="SMART" id="SM00256"/>
    </source>
</evidence>
<proteinExistence type="predicted"/>
<dbReference type="AlphaFoldDB" id="A0A2G5TPB8"/>
<gene>
    <name evidence="2" type="primary">Cnig_chr_V.g20831</name>
    <name evidence="2" type="ORF">B9Z55_020831</name>
</gene>
<dbReference type="SMART" id="SM00256">
    <property type="entry name" value="FBOX"/>
    <property type="match status" value="1"/>
</dbReference>
<accession>A0A2G5TPB8</accession>
<organism evidence="2 3">
    <name type="scientific">Caenorhabditis nigoni</name>
    <dbReference type="NCBI Taxonomy" id="1611254"/>
    <lineage>
        <taxon>Eukaryota</taxon>
        <taxon>Metazoa</taxon>
        <taxon>Ecdysozoa</taxon>
        <taxon>Nematoda</taxon>
        <taxon>Chromadorea</taxon>
        <taxon>Rhabditida</taxon>
        <taxon>Rhabditina</taxon>
        <taxon>Rhabditomorpha</taxon>
        <taxon>Rhabditoidea</taxon>
        <taxon>Rhabditidae</taxon>
        <taxon>Peloderinae</taxon>
        <taxon>Caenorhabditis</taxon>
    </lineage>
</organism>
<dbReference type="OrthoDB" id="512036at2759"/>
<feature type="domain" description="F-box" evidence="1">
    <location>
        <begin position="1"/>
        <end position="41"/>
    </location>
</feature>
<name>A0A2G5TPB8_9PELO</name>